<dbReference type="GO" id="GO:0005737">
    <property type="term" value="C:cytoplasm"/>
    <property type="evidence" value="ECO:0007669"/>
    <property type="project" value="TreeGrafter"/>
</dbReference>
<evidence type="ECO:0000259" key="1">
    <source>
        <dbReference type="SMART" id="SM00543"/>
    </source>
</evidence>
<organism evidence="2 3">
    <name type="scientific">Strongyloides venezuelensis</name>
    <name type="common">Threadworm</name>
    <dbReference type="NCBI Taxonomy" id="75913"/>
    <lineage>
        <taxon>Eukaryota</taxon>
        <taxon>Metazoa</taxon>
        <taxon>Ecdysozoa</taxon>
        <taxon>Nematoda</taxon>
        <taxon>Chromadorea</taxon>
        <taxon>Rhabditida</taxon>
        <taxon>Tylenchina</taxon>
        <taxon>Panagrolaimomorpha</taxon>
        <taxon>Strongyloidoidea</taxon>
        <taxon>Strongyloididae</taxon>
        <taxon>Strongyloides</taxon>
    </lineage>
</organism>
<dbReference type="InterPro" id="IPR003890">
    <property type="entry name" value="MIF4G-like_typ-3"/>
</dbReference>
<evidence type="ECO:0000313" key="2">
    <source>
        <dbReference type="Proteomes" id="UP000035680"/>
    </source>
</evidence>
<dbReference type="InterPro" id="IPR016024">
    <property type="entry name" value="ARM-type_fold"/>
</dbReference>
<feature type="domain" description="MIF4G" evidence="1">
    <location>
        <begin position="460"/>
        <end position="653"/>
    </location>
</feature>
<dbReference type="Gene3D" id="1.25.40.180">
    <property type="match status" value="3"/>
</dbReference>
<reference evidence="3" key="2">
    <citation type="submission" date="2015-08" db="UniProtKB">
        <authorList>
            <consortium name="WormBaseParasite"/>
        </authorList>
    </citation>
    <scope>IDENTIFICATION</scope>
</reference>
<dbReference type="Proteomes" id="UP000035680">
    <property type="component" value="Unassembled WGS sequence"/>
</dbReference>
<proteinExistence type="predicted"/>
<dbReference type="GO" id="GO:0000184">
    <property type="term" value="P:nuclear-transcribed mRNA catabolic process, nonsense-mediated decay"/>
    <property type="evidence" value="ECO:0007669"/>
    <property type="project" value="InterPro"/>
</dbReference>
<accession>A0A0K0G0Z3</accession>
<sequence>MRHITNKNDEVFSECRLKRQYLSRNLNFSFPMSGGLNNPVQWFEIYLTNLKKQEVSIKMIEESEDGNKQRLLSLDTSLKKTTAFSNKLKHLSGSSTIDSLTSELDKVNVSKFLEEIVDATLNCKLKVADIPSMITFCGKAAIYYKQFSNLLLEAMKNYFPHKKNHEIKDSKKLRVDLQLLLELILHGIFRKDGISLFGNVLAYLLTTDNDTFGHISIFMPLLKIHVLAITSFVPKKLSEAGIIVENKTTVFNDDQRKLITKLLMNYYGNFYTYMNNLRIEILKLEKNIRKLERTRGDCSVEERTYFESRKELFLTKLPVLTEFASIIGETLPEDINHYQCDDDNEEVELQFSCEINTAKMSLWKDPDLKIFYENLIDPRQSMGNVPALEHDESEKTLKLETEIDSVELENVEGEISTGKNDEIDTISEEQIEDGDVEEKIAMLTLCEDEENEKGEKINFGEFLRNLMRALNKSLIDECSLKYLANFNKKNYNKRLQSFILQIPLERNDVLPFIGRFLANIRNYNTGLIDNLLTVLINEFFGKTYVIKEDKTPYFRMLRRIQHAKLISELVKFQIVPKAQILALLRRALVDFRGYNIDICAAILETCGGYLYRCSDSHSKTFTIVELCRKKIEKFKDERSKAVIQNAIYNVLPSTEVSILQKPKPRPTIFGFIQHCFDILVNGGRNYFKEMDINDNEFRYPLLSFLRSPENVAYDDAHHLASILCDISSNPESEWVSMNVVDFVIEKIDQILERNDIIHKQDLLIYINYAGDLFSYLLISKQCLIQILYKLIPFSLLKKPIQWDMTCLRIQLSASLAIGVIKSFYKREDNLKMQIFSEYLFLVVAEAKNVYREEFDDEFPWQLRHTLKDFNSTVRKNGHLNDSLEEIKAKYDKMLGKYNNLYMKKSKKLDIMNGIKEEVVEEEFNENSDRESERDNNEIVDDEALLQNANESGEFLSDDEDFEEDEEDNDVFHSNDVEYDEEDKAFNACLDACLNSENILDSHDPTFKPSNLEFSIPSAARHKLERMNKGVNNSTSQEQQNSIFEYPVTSSDVEKPSSAPIVVSFLTKGKGNKPILKNVSVGEEKFTKLQQRIIVNKEQNIMQRKQNKSVTLRLNQEQEEEMYDEEGN</sequence>
<dbReference type="GO" id="GO:0003723">
    <property type="term" value="F:RNA binding"/>
    <property type="evidence" value="ECO:0007669"/>
    <property type="project" value="InterPro"/>
</dbReference>
<dbReference type="GO" id="GO:0035145">
    <property type="term" value="C:exon-exon junction complex"/>
    <property type="evidence" value="ECO:0007669"/>
    <property type="project" value="TreeGrafter"/>
</dbReference>
<dbReference type="PANTHER" id="PTHR12839:SF7">
    <property type="entry name" value="REGULATOR OF NONSENSE TRANSCRIPTS 2"/>
    <property type="match status" value="1"/>
</dbReference>
<dbReference type="InterPro" id="IPR039762">
    <property type="entry name" value="Nmd2/UPF2"/>
</dbReference>
<reference evidence="2" key="1">
    <citation type="submission" date="2014-07" db="EMBL/GenBank/DDBJ databases">
        <authorList>
            <person name="Martin A.A"/>
            <person name="De Silva N."/>
        </authorList>
    </citation>
    <scope>NUCLEOTIDE SEQUENCE</scope>
</reference>
<dbReference type="SMART" id="SM00543">
    <property type="entry name" value="MIF4G"/>
    <property type="match status" value="1"/>
</dbReference>
<protein>
    <submittedName>
        <fullName evidence="3">RE04053p (inferred by orthology to a D. melanogaster protein)</fullName>
    </submittedName>
</protein>
<name>A0A0K0G0Z3_STRVS</name>
<dbReference type="STRING" id="75913.A0A0K0G0Z3"/>
<dbReference type="SUPFAM" id="SSF48371">
    <property type="entry name" value="ARM repeat"/>
    <property type="match status" value="2"/>
</dbReference>
<dbReference type="WBParaSite" id="SVE_1837900.1">
    <property type="protein sequence ID" value="SVE_1837900.1"/>
    <property type="gene ID" value="SVE_1837900"/>
</dbReference>
<dbReference type="PANTHER" id="PTHR12839">
    <property type="entry name" value="NONSENSE-MEDIATED MRNA DECAY PROTEIN 2 UP-FRAMESHIFT SUPPRESSOR 2"/>
    <property type="match status" value="1"/>
</dbReference>
<evidence type="ECO:0000313" key="3">
    <source>
        <dbReference type="WBParaSite" id="SVE_1837900.1"/>
    </source>
</evidence>
<keyword evidence="2" id="KW-1185">Reference proteome</keyword>
<dbReference type="AlphaFoldDB" id="A0A0K0G0Z3"/>